<gene>
    <name evidence="1" type="ORF">CHARACLAT_026199</name>
</gene>
<accession>A0ABU7F6A7</accession>
<comment type="caution">
    <text evidence="1">The sequence shown here is derived from an EMBL/GenBank/DDBJ whole genome shotgun (WGS) entry which is preliminary data.</text>
</comment>
<dbReference type="EMBL" id="JAHUTJ010076903">
    <property type="protein sequence ID" value="MED6294942.1"/>
    <property type="molecule type" value="Genomic_DNA"/>
</dbReference>
<name>A0ABU7F6A7_9TELE</name>
<reference evidence="1 2" key="1">
    <citation type="submission" date="2021-06" db="EMBL/GenBank/DDBJ databases">
        <authorList>
            <person name="Palmer J.M."/>
        </authorList>
    </citation>
    <scope>NUCLEOTIDE SEQUENCE [LARGE SCALE GENOMIC DNA]</scope>
    <source>
        <strain evidence="1 2">CL_MEX2019</strain>
        <tissue evidence="1">Muscle</tissue>
    </source>
</reference>
<dbReference type="Proteomes" id="UP001352852">
    <property type="component" value="Unassembled WGS sequence"/>
</dbReference>
<evidence type="ECO:0000313" key="2">
    <source>
        <dbReference type="Proteomes" id="UP001352852"/>
    </source>
</evidence>
<proteinExistence type="predicted"/>
<sequence>MNSPKSSLHLEFVNLTKSHGWSERGHQGGVRKGADEDRWFAVANPEREKPEVKEEEKTPTLWISSLDLFEKKVCLSFCGLEWLMRAGYSTLLGSEEADRTNFYV</sequence>
<organism evidence="1 2">
    <name type="scientific">Characodon lateralis</name>
    <dbReference type="NCBI Taxonomy" id="208331"/>
    <lineage>
        <taxon>Eukaryota</taxon>
        <taxon>Metazoa</taxon>
        <taxon>Chordata</taxon>
        <taxon>Craniata</taxon>
        <taxon>Vertebrata</taxon>
        <taxon>Euteleostomi</taxon>
        <taxon>Actinopterygii</taxon>
        <taxon>Neopterygii</taxon>
        <taxon>Teleostei</taxon>
        <taxon>Neoteleostei</taxon>
        <taxon>Acanthomorphata</taxon>
        <taxon>Ovalentaria</taxon>
        <taxon>Atherinomorphae</taxon>
        <taxon>Cyprinodontiformes</taxon>
        <taxon>Goodeidae</taxon>
        <taxon>Characodon</taxon>
    </lineage>
</organism>
<protein>
    <submittedName>
        <fullName evidence="1">Uncharacterized protein</fullName>
    </submittedName>
</protein>
<keyword evidence="2" id="KW-1185">Reference proteome</keyword>
<evidence type="ECO:0000313" key="1">
    <source>
        <dbReference type="EMBL" id="MED6294942.1"/>
    </source>
</evidence>